<dbReference type="EMBL" id="CP033361">
    <property type="protein sequence ID" value="QKC78924.1"/>
    <property type="molecule type" value="Genomic_DNA"/>
</dbReference>
<keyword evidence="2" id="KW-1133">Transmembrane helix</keyword>
<organism evidence="3 4">
    <name type="scientific">Mesorhizobium erdmanii</name>
    <dbReference type="NCBI Taxonomy" id="1777866"/>
    <lineage>
        <taxon>Bacteria</taxon>
        <taxon>Pseudomonadati</taxon>
        <taxon>Pseudomonadota</taxon>
        <taxon>Alphaproteobacteria</taxon>
        <taxon>Hyphomicrobiales</taxon>
        <taxon>Phyllobacteriaceae</taxon>
        <taxon>Mesorhizobium</taxon>
    </lineage>
</organism>
<evidence type="ECO:0000256" key="2">
    <source>
        <dbReference type="SAM" id="Phobius"/>
    </source>
</evidence>
<dbReference type="NCBIfam" id="TIGR00847">
    <property type="entry name" value="ccoS"/>
    <property type="match status" value="1"/>
</dbReference>
<feature type="region of interest" description="Disordered" evidence="1">
    <location>
        <begin position="45"/>
        <end position="76"/>
    </location>
</feature>
<keyword evidence="2" id="KW-0472">Membrane</keyword>
<evidence type="ECO:0000256" key="1">
    <source>
        <dbReference type="SAM" id="MobiDB-lite"/>
    </source>
</evidence>
<reference evidence="3 4" key="1">
    <citation type="submission" date="2018-10" db="EMBL/GenBank/DDBJ databases">
        <authorList>
            <person name="Perry B.J."/>
            <person name="Sullivan J.T."/>
            <person name="Murphy R.J.T."/>
            <person name="Ramsay J.P."/>
            <person name="Ronson C.W."/>
        </authorList>
    </citation>
    <scope>NUCLEOTIDE SEQUENCE [LARGE SCALE GENOMIC DNA]</scope>
    <source>
        <strain evidence="3 4">NZP2014</strain>
    </source>
</reference>
<evidence type="ECO:0000313" key="3">
    <source>
        <dbReference type="EMBL" id="QKC78924.1"/>
    </source>
</evidence>
<name>A0A6M7UPC4_9HYPH</name>
<sequence length="76" mass="8042">MTSLIYLIPAALLLGALGLSGFLWALRSGQYEDLDGAAERILIDSDDSAEDTPRSQSQVISGQVDLKSESASRSNG</sequence>
<feature type="transmembrane region" description="Helical" evidence="2">
    <location>
        <begin position="6"/>
        <end position="26"/>
    </location>
</feature>
<keyword evidence="4" id="KW-1185">Reference proteome</keyword>
<dbReference type="PANTHER" id="PTHR41532">
    <property type="entry name" value="FIXS PROTEIN"/>
    <property type="match status" value="1"/>
</dbReference>
<proteinExistence type="predicted"/>
<keyword evidence="2" id="KW-0812">Transmembrane</keyword>
<dbReference type="KEGG" id="merd:EB233_28265"/>
<protein>
    <submittedName>
        <fullName evidence="3">Cbb3-type cytochrome oxidase assembly protein CcoS</fullName>
    </submittedName>
</protein>
<dbReference type="Proteomes" id="UP000503339">
    <property type="component" value="Chromosome"/>
</dbReference>
<accession>A0A6M7UPC4</accession>
<dbReference type="InterPro" id="IPR004714">
    <property type="entry name" value="Cyt_oxidase_maturation_cbb3"/>
</dbReference>
<dbReference type="PANTHER" id="PTHR41532:SF1">
    <property type="entry name" value="FIXS PROTEIN"/>
    <property type="match status" value="1"/>
</dbReference>
<gene>
    <name evidence="3" type="primary">ccoS</name>
    <name evidence="3" type="ORF">EB233_28265</name>
</gene>
<dbReference type="AlphaFoldDB" id="A0A6M7UPC4"/>
<dbReference type="Pfam" id="PF03597">
    <property type="entry name" value="FixS"/>
    <property type="match status" value="1"/>
</dbReference>
<evidence type="ECO:0000313" key="4">
    <source>
        <dbReference type="Proteomes" id="UP000503339"/>
    </source>
</evidence>